<keyword evidence="2" id="KW-1185">Reference proteome</keyword>
<organism evidence="1 2">
    <name type="scientific">Kaistia soli DSM 19436</name>
    <dbReference type="NCBI Taxonomy" id="1122133"/>
    <lineage>
        <taxon>Bacteria</taxon>
        <taxon>Pseudomonadati</taxon>
        <taxon>Pseudomonadota</taxon>
        <taxon>Alphaproteobacteria</taxon>
        <taxon>Hyphomicrobiales</taxon>
        <taxon>Kaistiaceae</taxon>
        <taxon>Kaistia</taxon>
    </lineage>
</organism>
<protein>
    <submittedName>
        <fullName evidence="1">Uncharacterized protein</fullName>
    </submittedName>
</protein>
<dbReference type="AlphaFoldDB" id="A0A1M4VBD3"/>
<reference evidence="1 2" key="1">
    <citation type="submission" date="2016-11" db="EMBL/GenBank/DDBJ databases">
        <authorList>
            <person name="Jaros S."/>
            <person name="Januszkiewicz K."/>
            <person name="Wedrychowicz H."/>
        </authorList>
    </citation>
    <scope>NUCLEOTIDE SEQUENCE [LARGE SCALE GENOMIC DNA]</scope>
    <source>
        <strain evidence="1 2">DSM 19436</strain>
    </source>
</reference>
<dbReference type="EMBL" id="FQUP01000001">
    <property type="protein sequence ID" value="SHE66301.1"/>
    <property type="molecule type" value="Genomic_DNA"/>
</dbReference>
<dbReference type="Proteomes" id="UP000184485">
    <property type="component" value="Unassembled WGS sequence"/>
</dbReference>
<evidence type="ECO:0000313" key="1">
    <source>
        <dbReference type="EMBL" id="SHE66301.1"/>
    </source>
</evidence>
<gene>
    <name evidence="1" type="ORF">SAMN02745157_0660</name>
</gene>
<evidence type="ECO:0000313" key="2">
    <source>
        <dbReference type="Proteomes" id="UP000184485"/>
    </source>
</evidence>
<dbReference type="OrthoDB" id="8456991at2"/>
<dbReference type="RefSeq" id="WP_073051345.1">
    <property type="nucleotide sequence ID" value="NZ_FQUP01000001.1"/>
</dbReference>
<sequence length="63" mass="6548">MSASVDPLRSAARALLDAITNDDSGQMGRGGNGGLISRETIRTADELRLALDAAGLQGRRDHG</sequence>
<dbReference type="STRING" id="1122133.SAMN02745157_0660"/>
<proteinExistence type="predicted"/>
<name>A0A1M4VBD3_9HYPH</name>
<accession>A0A1M4VBD3</accession>